<dbReference type="HAMAP" id="MF_01470">
    <property type="entry name" value="Cas1"/>
    <property type="match status" value="1"/>
</dbReference>
<dbReference type="Pfam" id="PF01867">
    <property type="entry name" value="Cas_Cas1"/>
    <property type="match status" value="1"/>
</dbReference>
<dbReference type="InterPro" id="IPR042206">
    <property type="entry name" value="CRISPR-assoc_Cas1_C"/>
</dbReference>
<dbReference type="NCBIfam" id="TIGR00287">
    <property type="entry name" value="cas1"/>
    <property type="match status" value="1"/>
</dbReference>
<keyword evidence="5 10" id="KW-0460">Magnesium</keyword>
<keyword evidence="2 10" id="KW-0479">Metal-binding</keyword>
<dbReference type="GO" id="GO:0043571">
    <property type="term" value="P:maintenance of CRISPR repeat elements"/>
    <property type="evidence" value="ECO:0007669"/>
    <property type="project" value="UniProtKB-UniRule"/>
</dbReference>
<keyword evidence="3 10" id="KW-0255">Endonuclease</keyword>
<evidence type="ECO:0000256" key="10">
    <source>
        <dbReference type="HAMAP-Rule" id="MF_01470"/>
    </source>
</evidence>
<dbReference type="Gene3D" id="1.20.120.920">
    <property type="entry name" value="CRISPR-associated endonuclease Cas1, C-terminal domain"/>
    <property type="match status" value="1"/>
</dbReference>
<dbReference type="GO" id="GO:0016787">
    <property type="term" value="F:hydrolase activity"/>
    <property type="evidence" value="ECO:0007669"/>
    <property type="project" value="UniProtKB-KW"/>
</dbReference>
<keyword evidence="7 10" id="KW-0238">DNA-binding</keyword>
<evidence type="ECO:0000256" key="5">
    <source>
        <dbReference type="ARBA" id="ARBA00022842"/>
    </source>
</evidence>
<proteinExistence type="inferred from homology"/>
<evidence type="ECO:0000313" key="11">
    <source>
        <dbReference type="EMBL" id="TFE67824.1"/>
    </source>
</evidence>
<name>A0A4Y8PAE6_9BACT</name>
<dbReference type="AlphaFoldDB" id="A0A4Y8PAE6"/>
<evidence type="ECO:0000256" key="8">
    <source>
        <dbReference type="ARBA" id="ARBA00023211"/>
    </source>
</evidence>
<keyword evidence="6 10" id="KW-0051">Antiviral defense</keyword>
<comment type="caution">
    <text evidence="11">The sequence shown here is derived from an EMBL/GenBank/DDBJ whole genome shotgun (WGS) entry which is preliminary data.</text>
</comment>
<dbReference type="GO" id="GO:0004520">
    <property type="term" value="F:DNA endonuclease activity"/>
    <property type="evidence" value="ECO:0007669"/>
    <property type="project" value="InterPro"/>
</dbReference>
<dbReference type="PANTHER" id="PTHR34353">
    <property type="entry name" value="CRISPR-ASSOCIATED ENDONUCLEASE CAS1 1"/>
    <property type="match status" value="1"/>
</dbReference>
<comment type="cofactor">
    <cofactor evidence="10">
        <name>Mg(2+)</name>
        <dbReference type="ChEBI" id="CHEBI:18420"/>
    </cofactor>
    <cofactor evidence="10">
        <name>Mn(2+)</name>
        <dbReference type="ChEBI" id="CHEBI:29035"/>
    </cofactor>
</comment>
<feature type="binding site" evidence="10">
    <location>
        <position position="159"/>
    </location>
    <ligand>
        <name>Mn(2+)</name>
        <dbReference type="ChEBI" id="CHEBI:29035"/>
    </ligand>
</feature>
<comment type="similarity">
    <text evidence="10">Belongs to the CRISPR-associated endonuclease Cas1 family.</text>
</comment>
<evidence type="ECO:0000256" key="3">
    <source>
        <dbReference type="ARBA" id="ARBA00022759"/>
    </source>
</evidence>
<comment type="function">
    <text evidence="10">CRISPR (clustered regularly interspaced short palindromic repeat), is an adaptive immune system that provides protection against mobile genetic elements (viruses, transposable elements and conjugative plasmids). CRISPR clusters contain spacers, sequences complementary to antecedent mobile elements, and target invading nucleic acids. CRISPR clusters are transcribed and processed into CRISPR RNA (crRNA). Acts as a dsDNA endonuclease. Involved in the integration of spacer DNA into the CRISPR cassette.</text>
</comment>
<dbReference type="NCBIfam" id="TIGR04093">
    <property type="entry name" value="cas1_CYANO"/>
    <property type="match status" value="1"/>
</dbReference>
<dbReference type="PANTHER" id="PTHR34353:SF2">
    <property type="entry name" value="CRISPR-ASSOCIATED ENDONUCLEASE CAS1 1"/>
    <property type="match status" value="1"/>
</dbReference>
<feature type="binding site" evidence="10">
    <location>
        <position position="240"/>
    </location>
    <ligand>
        <name>Mn(2+)</name>
        <dbReference type="ChEBI" id="CHEBI:29035"/>
    </ligand>
</feature>
<dbReference type="GO" id="GO:0003677">
    <property type="term" value="F:DNA binding"/>
    <property type="evidence" value="ECO:0007669"/>
    <property type="project" value="UniProtKB-KW"/>
</dbReference>
<reference evidence="11 12" key="1">
    <citation type="submission" date="2016-05" db="EMBL/GenBank/DDBJ databases">
        <title>Diversity and Homogeneity among Thermoacidophilic Verrucomicrobia Methanotrophs Linked with Geographical Origin.</title>
        <authorList>
            <person name="Erikstad H.-A."/>
            <person name="Smestad N.B."/>
            <person name="Ceballos R.M."/>
            <person name="Birkeland N.-K."/>
        </authorList>
    </citation>
    <scope>NUCLEOTIDE SEQUENCE [LARGE SCALE GENOMIC DNA]</scope>
    <source>
        <strain evidence="11 12">Phi</strain>
    </source>
</reference>
<dbReference type="InterPro" id="IPR023843">
    <property type="entry name" value="CRISPR-assoc_Cas1_cyanobact"/>
</dbReference>
<dbReference type="InterPro" id="IPR002729">
    <property type="entry name" value="CRISPR-assoc_Cas1"/>
</dbReference>
<dbReference type="InterPro" id="IPR050646">
    <property type="entry name" value="Cas1"/>
</dbReference>
<accession>A0A4Y8PAE6</accession>
<dbReference type="InterPro" id="IPR042211">
    <property type="entry name" value="CRISPR-assoc_Cas1_N"/>
</dbReference>
<dbReference type="Gene3D" id="3.100.10.20">
    <property type="entry name" value="CRISPR-associated endonuclease Cas1, N-terminal domain"/>
    <property type="match status" value="1"/>
</dbReference>
<protein>
    <recommendedName>
        <fullName evidence="10">CRISPR-associated endonuclease Cas1</fullName>
        <ecNumber evidence="10">3.1.-.-</ecNumber>
    </recommendedName>
</protein>
<gene>
    <name evidence="10" type="primary">cas1</name>
    <name evidence="11" type="ORF">A7Q10_09020</name>
</gene>
<keyword evidence="8 10" id="KW-0464">Manganese</keyword>
<evidence type="ECO:0000256" key="7">
    <source>
        <dbReference type="ARBA" id="ARBA00023125"/>
    </source>
</evidence>
<keyword evidence="1 10" id="KW-0540">Nuclease</keyword>
<sequence length="334" mass="38214">MSTLHVTLDGSVLRKVDERLKVTIEKETIIDVPLIKVDQVIIWGRVTVTPDTIKSLLEHKIEIVYLTTYGKYVGRVQPEFSKNSILRKAQYRASEDKRKVTCLCRSLVYGKLSNMRTILLRGERFNGLEGKTEDAIERIRITIARLKDAASVDEVRGYEGAGTAAYFSVFGELIKADGFSFEGREKRPPTDPLNALLSLGYVLLTNDMHTACNIVGFDPYIGFLHSDKHGKPSLALDMVEEFRPVIVDSLVLSLINKRVIQIDDFDIEVGNVYKLKDTAFKKFLQYYEEKKRTEIKHPIFDYKASYMRSFELQVRLLGKFIAGEIEEYIPFLIK</sequence>
<keyword evidence="12" id="KW-1185">Reference proteome</keyword>
<organism evidence="11 12">
    <name type="scientific">Methylacidiphilum caldifontis</name>
    <dbReference type="NCBI Taxonomy" id="2795386"/>
    <lineage>
        <taxon>Bacteria</taxon>
        <taxon>Pseudomonadati</taxon>
        <taxon>Verrucomicrobiota</taxon>
        <taxon>Methylacidiphilae</taxon>
        <taxon>Methylacidiphilales</taxon>
        <taxon>Methylacidiphilaceae</taxon>
        <taxon>Methylacidiphilum (ex Ratnadevi et al. 2023)</taxon>
    </lineage>
</organism>
<evidence type="ECO:0000256" key="6">
    <source>
        <dbReference type="ARBA" id="ARBA00023118"/>
    </source>
</evidence>
<dbReference type="GO" id="GO:0046872">
    <property type="term" value="F:metal ion binding"/>
    <property type="evidence" value="ECO:0007669"/>
    <property type="project" value="UniProtKB-UniRule"/>
</dbReference>
<evidence type="ECO:0000256" key="1">
    <source>
        <dbReference type="ARBA" id="ARBA00022722"/>
    </source>
</evidence>
<keyword evidence="4 10" id="KW-0378">Hydrolase</keyword>
<dbReference type="GO" id="GO:0051607">
    <property type="term" value="P:defense response to virus"/>
    <property type="evidence" value="ECO:0007669"/>
    <property type="project" value="UniProtKB-UniRule"/>
</dbReference>
<evidence type="ECO:0000256" key="2">
    <source>
        <dbReference type="ARBA" id="ARBA00022723"/>
    </source>
</evidence>
<dbReference type="RefSeq" id="WP_166792875.1">
    <property type="nucleotide sequence ID" value="NZ_LXQC01000147.1"/>
</dbReference>
<feature type="binding site" evidence="10">
    <location>
        <position position="225"/>
    </location>
    <ligand>
        <name>Mn(2+)</name>
        <dbReference type="ChEBI" id="CHEBI:29035"/>
    </ligand>
</feature>
<comment type="subunit">
    <text evidence="9 10">Homodimer, forms a heterotetramer with a Cas2 homodimer.</text>
</comment>
<evidence type="ECO:0000256" key="9">
    <source>
        <dbReference type="ARBA" id="ARBA00038592"/>
    </source>
</evidence>
<dbReference type="EMBL" id="LXQC01000147">
    <property type="protein sequence ID" value="TFE67824.1"/>
    <property type="molecule type" value="Genomic_DNA"/>
</dbReference>
<evidence type="ECO:0000256" key="4">
    <source>
        <dbReference type="ARBA" id="ARBA00022801"/>
    </source>
</evidence>
<evidence type="ECO:0000313" key="12">
    <source>
        <dbReference type="Proteomes" id="UP000297713"/>
    </source>
</evidence>
<dbReference type="Proteomes" id="UP000297713">
    <property type="component" value="Unassembled WGS sequence"/>
</dbReference>
<dbReference type="EC" id="3.1.-.-" evidence="10"/>